<dbReference type="RefSeq" id="XP_052905801.1">
    <property type="nucleotide sequence ID" value="XM_053047976.1"/>
</dbReference>
<evidence type="ECO:0000313" key="1">
    <source>
        <dbReference type="EMBL" id="KFG27246.1"/>
    </source>
</evidence>
<comment type="caution">
    <text evidence="1">The sequence shown here is derived from an EMBL/GenBank/DDBJ whole genome shotgun (WGS) entry which is preliminary data.</text>
</comment>
<dbReference type="OrthoDB" id="2187770at2759"/>
<dbReference type="GeneID" id="77675297"/>
<dbReference type="EMBL" id="AKIJ01000001">
    <property type="protein sequence ID" value="KFG27246.1"/>
    <property type="molecule type" value="Genomic_DNA"/>
</dbReference>
<organism evidence="1 2">
    <name type="scientific">Nematocida ausubeli (strain ATCC PRA-371 / ERTm2)</name>
    <name type="common">Nematode killer fungus</name>
    <dbReference type="NCBI Taxonomy" id="1913371"/>
    <lineage>
        <taxon>Eukaryota</taxon>
        <taxon>Fungi</taxon>
        <taxon>Fungi incertae sedis</taxon>
        <taxon>Microsporidia</taxon>
        <taxon>Nematocida</taxon>
    </lineage>
</organism>
<sequence length="271" mass="32038">MKECTVNLLERIYIRKEHLVCHTVCNQVLKIRFKKYSLIRPEVSIKYFRCIARRFGCHAVDKEVVKISKESKLFLERIAHKELVTTGILMSNLKTHGYARIAYTSDSACTCSDCLEKEKRALTIKEYSLGGYTAEDFKSIINLIKKNEKIKIKIRGQEMQYNKCGIRTTREIYDRFFGYYNLKEKRAGIRPFVQKGPWTKENANKLIHSYKTAMSIREMSFFIILYKTSHPSANLILYNNTHVYYTLVIHKVDLKTKYELRQHIKNKMHKK</sequence>
<proteinExistence type="predicted"/>
<keyword evidence="2" id="KW-1185">Reference proteome</keyword>
<evidence type="ECO:0000313" key="2">
    <source>
        <dbReference type="Proteomes" id="UP000054524"/>
    </source>
</evidence>
<name>A0A086J528_NEMA1</name>
<dbReference type="HOGENOM" id="CLU_1027093_0_0_1"/>
<protein>
    <submittedName>
        <fullName evidence="1">Uncharacterized protein</fullName>
    </submittedName>
</protein>
<reference evidence="1 2" key="1">
    <citation type="journal article" date="2014" name="Genome Announc.">
        <title>Genome Sequence of the Microsporidian Species Nematocida sp1 Strain ERTm6 (ATCC PRA-372).</title>
        <authorList>
            <person name="Bakowski M.A."/>
            <person name="Priest M."/>
            <person name="Young S."/>
            <person name="Cuomo C.A."/>
            <person name="Troemel E.R."/>
        </authorList>
    </citation>
    <scope>NUCLEOTIDE SEQUENCE [LARGE SCALE GENOMIC DNA]</scope>
    <source>
        <strain evidence="1 2">ERTm6</strain>
    </source>
</reference>
<dbReference type="Proteomes" id="UP000054524">
    <property type="component" value="Unassembled WGS sequence"/>
</dbReference>
<dbReference type="AlphaFoldDB" id="A0A086J528"/>
<accession>A0A086J528</accession>
<gene>
    <name evidence="1" type="ORF">NESG_00324</name>
</gene>